<dbReference type="Pfam" id="PF00443">
    <property type="entry name" value="UCH"/>
    <property type="match status" value="1"/>
</dbReference>
<protein>
    <recommendedName>
        <fullName evidence="1">USP domain-containing protein</fullName>
    </recommendedName>
</protein>
<dbReference type="InterPro" id="IPR028889">
    <property type="entry name" value="USP"/>
</dbReference>
<dbReference type="EMBL" id="CAJVSB020000834">
    <property type="protein sequence ID" value="CAH2062725.1"/>
    <property type="molecule type" value="Genomic_DNA"/>
</dbReference>
<organism evidence="2 3">
    <name type="scientific">Thlaspi arvense</name>
    <name type="common">Field penny-cress</name>
    <dbReference type="NCBI Taxonomy" id="13288"/>
    <lineage>
        <taxon>Eukaryota</taxon>
        <taxon>Viridiplantae</taxon>
        <taxon>Streptophyta</taxon>
        <taxon>Embryophyta</taxon>
        <taxon>Tracheophyta</taxon>
        <taxon>Spermatophyta</taxon>
        <taxon>Magnoliopsida</taxon>
        <taxon>eudicotyledons</taxon>
        <taxon>Gunneridae</taxon>
        <taxon>Pentapetalae</taxon>
        <taxon>rosids</taxon>
        <taxon>malvids</taxon>
        <taxon>Brassicales</taxon>
        <taxon>Brassicaceae</taxon>
        <taxon>Thlaspideae</taxon>
        <taxon>Thlaspi</taxon>
    </lineage>
</organism>
<name>A0AAU9SG76_THLAR</name>
<gene>
    <name evidence="2" type="ORF">TAV2_LOCUS15153</name>
</gene>
<dbReference type="Proteomes" id="UP000836841">
    <property type="component" value="Unassembled WGS sequence"/>
</dbReference>
<dbReference type="AlphaFoldDB" id="A0AAU9SG76"/>
<evidence type="ECO:0000313" key="2">
    <source>
        <dbReference type="EMBL" id="CAH2062725.1"/>
    </source>
</evidence>
<dbReference type="GO" id="GO:0004843">
    <property type="term" value="F:cysteine-type deubiquitinase activity"/>
    <property type="evidence" value="ECO:0007669"/>
    <property type="project" value="InterPro"/>
</dbReference>
<dbReference type="InterPro" id="IPR001394">
    <property type="entry name" value="Peptidase_C19_UCH"/>
</dbReference>
<evidence type="ECO:0000313" key="3">
    <source>
        <dbReference type="Proteomes" id="UP000836841"/>
    </source>
</evidence>
<accession>A0AAU9SG76</accession>
<keyword evidence="3" id="KW-1185">Reference proteome</keyword>
<dbReference type="PROSITE" id="PS50235">
    <property type="entry name" value="USP_3"/>
    <property type="match status" value="1"/>
</dbReference>
<feature type="domain" description="USP" evidence="1">
    <location>
        <begin position="1"/>
        <end position="44"/>
    </location>
</feature>
<evidence type="ECO:0000259" key="1">
    <source>
        <dbReference type="PROSITE" id="PS50235"/>
    </source>
</evidence>
<comment type="caution">
    <text evidence="2">The sequence shown here is derived from an EMBL/GenBank/DDBJ whole genome shotgun (WGS) entry which is preliminary data.</text>
</comment>
<proteinExistence type="predicted"/>
<dbReference type="InterPro" id="IPR038765">
    <property type="entry name" value="Papain-like_cys_pep_sf"/>
</dbReference>
<reference evidence="2 3" key="1">
    <citation type="submission" date="2022-03" db="EMBL/GenBank/DDBJ databases">
        <authorList>
            <person name="Nunn A."/>
            <person name="Chopra R."/>
            <person name="Nunn A."/>
            <person name="Contreras Garrido A."/>
        </authorList>
    </citation>
    <scope>NUCLEOTIDE SEQUENCE [LARGE SCALE GENOMIC DNA]</scope>
</reference>
<dbReference type="GO" id="GO:0016579">
    <property type="term" value="P:protein deubiquitination"/>
    <property type="evidence" value="ECO:0007669"/>
    <property type="project" value="InterPro"/>
</dbReference>
<sequence length="70" mass="8214">MSSEKFLYMHAGGQWYDFDDSHVSPISEDRIKTSAAYVLFYRRVADRFPSLTYFFQVSMDLKRAANVGRH</sequence>
<dbReference type="Gene3D" id="3.90.70.10">
    <property type="entry name" value="Cysteine proteinases"/>
    <property type="match status" value="1"/>
</dbReference>
<dbReference type="SUPFAM" id="SSF54001">
    <property type="entry name" value="Cysteine proteinases"/>
    <property type="match status" value="1"/>
</dbReference>